<dbReference type="SUPFAM" id="SSF81837">
    <property type="entry name" value="BEACH domain"/>
    <property type="match status" value="1"/>
</dbReference>
<evidence type="ECO:0000313" key="9">
    <source>
        <dbReference type="EMBL" id="CAG5086952.1"/>
    </source>
</evidence>
<gene>
    <name evidence="9" type="ORF">OKIOD_LOCUS2975</name>
</gene>
<dbReference type="Pfam" id="PF14844">
    <property type="entry name" value="PH_BEACH"/>
    <property type="match status" value="1"/>
</dbReference>
<evidence type="ECO:0000256" key="3">
    <source>
        <dbReference type="ARBA" id="ARBA00022786"/>
    </source>
</evidence>
<dbReference type="PROSITE" id="PS50294">
    <property type="entry name" value="WD_REPEATS_REGION"/>
    <property type="match status" value="1"/>
</dbReference>
<dbReference type="SMART" id="SM01026">
    <property type="entry name" value="Beach"/>
    <property type="match status" value="1"/>
</dbReference>
<dbReference type="Pfam" id="PF00400">
    <property type="entry name" value="WD40"/>
    <property type="match status" value="2"/>
</dbReference>
<dbReference type="Pfam" id="PF02138">
    <property type="entry name" value="Beach"/>
    <property type="match status" value="1"/>
</dbReference>
<dbReference type="SMART" id="SM00320">
    <property type="entry name" value="WD40"/>
    <property type="match status" value="4"/>
</dbReference>
<dbReference type="Gene3D" id="1.10.1540.10">
    <property type="entry name" value="BEACH domain"/>
    <property type="match status" value="1"/>
</dbReference>
<dbReference type="PANTHER" id="PTHR13743">
    <property type="entry name" value="BEIGE/BEACH-RELATED"/>
    <property type="match status" value="1"/>
</dbReference>
<dbReference type="InterPro" id="IPR050865">
    <property type="entry name" value="BEACH_Domain"/>
</dbReference>
<dbReference type="InterPro" id="IPR011993">
    <property type="entry name" value="PH-like_dom_sf"/>
</dbReference>
<feature type="domain" description="BEACH" evidence="7">
    <location>
        <begin position="2331"/>
        <end position="2627"/>
    </location>
</feature>
<dbReference type="PROSITE" id="PS00678">
    <property type="entry name" value="WD_REPEATS_1"/>
    <property type="match status" value="1"/>
</dbReference>
<dbReference type="PROSITE" id="PS50197">
    <property type="entry name" value="BEACH"/>
    <property type="match status" value="1"/>
</dbReference>
<dbReference type="InterPro" id="IPR007135">
    <property type="entry name" value="Atg3/Atg10"/>
</dbReference>
<evidence type="ECO:0000259" key="7">
    <source>
        <dbReference type="PROSITE" id="PS50197"/>
    </source>
</evidence>
<evidence type="ECO:0000256" key="4">
    <source>
        <dbReference type="ARBA" id="ARBA00023006"/>
    </source>
</evidence>
<proteinExistence type="predicted"/>
<reference evidence="9 10" key="1">
    <citation type="submission" date="2021-04" db="EMBL/GenBank/DDBJ databases">
        <authorList>
            <person name="Bliznina A."/>
        </authorList>
    </citation>
    <scope>NUCLEOTIDE SEQUENCE [LARGE SCALE GENOMIC DNA]</scope>
</reference>
<evidence type="ECO:0000256" key="5">
    <source>
        <dbReference type="PROSITE-ProRule" id="PRU00221"/>
    </source>
</evidence>
<dbReference type="PROSITE" id="PS51783">
    <property type="entry name" value="PH_BEACH"/>
    <property type="match status" value="1"/>
</dbReference>
<dbReference type="EMBL" id="OU015568">
    <property type="protein sequence ID" value="CAG5086952.1"/>
    <property type="molecule type" value="Genomic_DNA"/>
</dbReference>
<accession>A0ABN7S1V1</accession>
<feature type="domain" description="BEACH-type PH" evidence="8">
    <location>
        <begin position="2294"/>
        <end position="2400"/>
    </location>
</feature>
<protein>
    <submittedName>
        <fullName evidence="9">Oidioi.mRNA.OKI2018_I69.PAR.g11417.t1.cds</fullName>
    </submittedName>
</protein>
<organism evidence="9 10">
    <name type="scientific">Oikopleura dioica</name>
    <name type="common">Tunicate</name>
    <dbReference type="NCBI Taxonomy" id="34765"/>
    <lineage>
        <taxon>Eukaryota</taxon>
        <taxon>Metazoa</taxon>
        <taxon>Chordata</taxon>
        <taxon>Tunicata</taxon>
        <taxon>Appendicularia</taxon>
        <taxon>Copelata</taxon>
        <taxon>Oikopleuridae</taxon>
        <taxon>Oikopleura</taxon>
    </lineage>
</organism>
<dbReference type="Proteomes" id="UP001158576">
    <property type="component" value="Chromosome PAR"/>
</dbReference>
<dbReference type="Gene3D" id="2.30.29.30">
    <property type="entry name" value="Pleckstrin-homology domain (PH domain)/Phosphotyrosine-binding domain (PTB)"/>
    <property type="match status" value="1"/>
</dbReference>
<feature type="region of interest" description="Disordered" evidence="6">
    <location>
        <begin position="1501"/>
        <end position="1532"/>
    </location>
</feature>
<dbReference type="InterPro" id="IPR036322">
    <property type="entry name" value="WD40_repeat_dom_sf"/>
</dbReference>
<sequence length="3091" mass="349409">MTENSVAQFSRLARELLNVRSEEWNTTRISNKTRLSSFLFFLRNRGHELLQKVVDEKESVNDPEFTDLIIHTVVCLCRLPVKNLPQLEPRLERRNRTISKSQRKKESKKGICEKRPMIKPFHRVLQSALEESDCEHDYSLILANSTQIIQRVSYQGILYLRPISDLLRNLAAAHGDRVKIAYLIALFSNLREQIACDRIVVEDGSQTVKMMMELLSLAKLLLLDGEDNLGLNVILIMINVLRRVQLDHLFSASWSYMLNLKLLELTPLSKFTNIPLLKDVLEQIHSAELILRRRINSILSGNTRASAVFPVQHWNGEHAEKQFSLALQTKDLSPDQASDICLFAKFTKAMLVLINICSTELLDFIKNLLSQSFNCCCLTTADIFSKISEQRFSFLPYLLARCEQPKCPRCVTRDSKIWAPLSQYTYSKINSEEERVNYFTTIHHLTSVLPKNANRLLLDYLLLPILSQNLDQLGRSTENESKLQLILDSIGNTLSSITFAPLGLFKTFLKMLKKVDVEGTKMVLPILTSSMKVSTSNQVESLEQQKLAKEIILIFCRSTKAVLIDDVGNLKMENDQPVLNPSEALLTTDCLFYLTQLYEGIAHSDLLRKTVFKNLQLKDVIKTLLAQSIFLVGDPSIAINAAGDSSYICIPKHHSMPLTTRMEIFSVLLGLYTFFTSHCHLQWPTFETAVLPEIASDFVSNTKHLKLQVINNLTKVLEASLEPKLKSTKKSPRKNHRRNRSIILDLSAIESSEAPLTRSPPPETVKTKNTRTVIFPCIIKFVFTIFGLFWEDQNSTEELPGLIPLLENVLSLLHSQKNVEICAKHNVLLLVLQKFDFLLDTEDNSKITKLMLELFSKSSRHYVSPAALQLVLNKLTRPKPPITDITTCLKDLFETTSKVYASMQIPITIDKIYNNLFDISELHDNDSNESLTSSDNGLVILQEEIYDLNFMNGTHIASFGESDYMLQLWIEGSKFQLRIVTDNRDGKPPGILAKQEVDIELKKGRWDHVSFSAKETRAALKGHFAFEVVIQLNLATVFETSIEFPQLAKTRKSLRWQTMQWVFGDSRREEANEVFENTLRVSGCKIFRGRLMADEIIALYLLGPDNQDLTLTTGDESTSPFNPSMTTFQHEFLKYNIEVENIDLEQSLTFRPNLNVLREKIFLSWNAKSPESLWLFGPVSNKGSLFQSQKAEPFQPISQKARVIRAPLLQGQIRADRSAALDSAVYQLGGVRPFLLLFSNSMTPISSTSVQIESLFVLLSAIRLNNSFARDFHQLKGHLMVKQVIQAGNPYPDLLRTLVGFACHGRIFDDNGNILQDTSAVITDTSMLNHLILDCNLWCVDPKAWALQFEVLKALVHDNHKYRAFNVKTLVQAGAVLKLLETLQISLSERPKMEMPLFVGNMMVDLIRALIGYPPDTQIIAKVFDFCCSVHPPSEAYVTNTRKKFYFYPRFESAHGSQSMQTKLESYLLNDGKRPSPFRSRHLKKELFHVDILDGTPSDDFLEHSNHSPVEGQSPQPINYSAKSSDNDDSVDLGECRGATNSVLNEWDVLRRTNSDASAGYVLTDGTANLVNGLLEVLRHAVVLLPDTQIKTVLNDVVINWETLVVLANSNDDSIRCASLRLFHDYLQRASVEIRHQIVRGKAFMLFANQLYQHQSTAELVESALLLISSRAEPLLEATSGSVRELDPTALPAVAPLIALLENAVGDDFVLDLVCMNVRNLFEAHDELGDTMMDRGLSIVLCNAIAKQVSMKEPVSPSLLGLLHSVTIRCATTNTEHFRIMSDIIESLAHLELKEIELDEDTVDFIDDEKHNDLSSTSDTCEACSRVTEIRRVLFSVYLVAIESLMKNTDLGLTELQSEEILAADMFASSEKMPSSNMSTPKKQNLNISTHNSPTKLKISEIDLITRVGVLFKSATSKILCQGPSRCRHHNDLLSNELISKYSQRSGMVPSTPAKPDNVDNDSAFAIRIFDILLYWSSEASKFDTKVPWITKYHHAETSLNKLARNYSRKSKLARRLMLKLPLSEQFVSLINFMLSPQGGKARLVPLKIVKEPERKNILLFIFNGAEAEAEQVQLYLHYLFFYHSANMEQNDIDALNQLVVLMSQLGYDPPSNGPSEIKVSEAKQRMYEKKRAKLRTAWLKQGDEQFRQIVERAFNYSDHIATSSSEVTQVVVNRQNILRRRLISLVKAMAANDVKSRDVWRKIISQLNHERAVWHNVSQTGMVWQLSPSEGPYGERRRLERANPRIKSKFVRSISTEIYDALNEPDSMKSLPMMNFLKEDPAEDNKAVIEWLHIHEQITNTEKCRKITPEHEANGELLLSPTKMFYVGDEPLSSCFVARGLIDESGFCKHWEISSVKRLNRRWFGLIDCALEIAFNDGRTEMFAFSTFDIRENVYTTLSKLSPPEAPGSSLQDMTKRYHFLSEEFKRNPEATAPYHYGSHYSNSGTVLHFLLRLPPFTKMFLEYQDQSFDLPDRTFHSIATAWKLASNDSATDVKELVPEFFFLPEFLLNNENFNFGIRQNGKRVHHVTLPPWCNNDARMFISIHRQALESAHVSSQLHHWIDLVFGHKQTGSEAIKACNVFHPMTYFGVDVASETDPVKRTALETMIKTYGQTPKQLFTSPHPHRTKADIESLKKHERAKDLEDGILANVSGLKWGNWCGSPTLTPPIMILKKAFNSSAAVHVTAFSKTDCAVLPPNTRLVGNSLLSFDHDDRILRLKTGRTKINLLKPEVDDQIVCAEPVSKSQFIIGFATGIIQIWNLETSKTRPSLLDGSFLIGHSDRIHAFAVCPEFSIIVSASEDGSAIIWDLNSRTYIRSLQGHPAGVNCVATANQTGEIVTVCSKDDERHSQLRLWTINGQLVAACDAQSPVLCTKWTNAVEGRACNAVITGHVDGSIHFWSSIDLSHVRSLSTTAASCISIALSDSGGVLFTLGSDGLLSVWAQSENQRETRKPLVQLCNETPFWTSDSKTLKFEQEINFEEEEHILFILIEFSESYAVPTLAFSLSTLEGARVAPEKCWEKIFDDKSSFVGNISVEDCKYQAKPLRIYKLHPCATPKVMEGLTNAENLTKSIVNILTTPFHSYHNQIVLS</sequence>
<feature type="repeat" description="WD" evidence="5">
    <location>
        <begin position="2777"/>
        <end position="2818"/>
    </location>
</feature>
<evidence type="ECO:0000256" key="1">
    <source>
        <dbReference type="ARBA" id="ARBA00022574"/>
    </source>
</evidence>
<keyword evidence="2" id="KW-0677">Repeat</keyword>
<dbReference type="InterPro" id="IPR023362">
    <property type="entry name" value="PH-BEACH_dom"/>
</dbReference>
<feature type="compositionally biased region" description="Polar residues" evidence="6">
    <location>
        <begin position="1507"/>
        <end position="1524"/>
    </location>
</feature>
<dbReference type="InterPro" id="IPR000409">
    <property type="entry name" value="BEACH_dom"/>
</dbReference>
<keyword evidence="10" id="KW-1185">Reference proteome</keyword>
<evidence type="ECO:0000256" key="2">
    <source>
        <dbReference type="ARBA" id="ARBA00022737"/>
    </source>
</evidence>
<evidence type="ECO:0000256" key="6">
    <source>
        <dbReference type="SAM" id="MobiDB-lite"/>
    </source>
</evidence>
<keyword evidence="3" id="KW-0833">Ubl conjugation pathway</keyword>
<dbReference type="SUPFAM" id="SSF50729">
    <property type="entry name" value="PH domain-like"/>
    <property type="match status" value="1"/>
</dbReference>
<evidence type="ECO:0000313" key="10">
    <source>
        <dbReference type="Proteomes" id="UP001158576"/>
    </source>
</evidence>
<name>A0ABN7S1V1_OIKDI</name>
<dbReference type="CDD" id="cd06071">
    <property type="entry name" value="Beach"/>
    <property type="match status" value="1"/>
</dbReference>
<dbReference type="InterPro" id="IPR015943">
    <property type="entry name" value="WD40/YVTN_repeat-like_dom_sf"/>
</dbReference>
<dbReference type="InterPro" id="IPR019775">
    <property type="entry name" value="WD40_repeat_CS"/>
</dbReference>
<dbReference type="InterPro" id="IPR001680">
    <property type="entry name" value="WD40_rpt"/>
</dbReference>
<evidence type="ECO:0000259" key="8">
    <source>
        <dbReference type="PROSITE" id="PS51783"/>
    </source>
</evidence>
<dbReference type="PANTHER" id="PTHR13743:SF86">
    <property type="entry name" value="LYSOSOMAL-TRAFFICKING REGULATOR"/>
    <property type="match status" value="1"/>
</dbReference>
<dbReference type="InterPro" id="IPR036372">
    <property type="entry name" value="BEACH_dom_sf"/>
</dbReference>
<dbReference type="Pfam" id="PF03987">
    <property type="entry name" value="Autophagy_act_C"/>
    <property type="match status" value="1"/>
</dbReference>
<dbReference type="SUPFAM" id="SSF50978">
    <property type="entry name" value="WD40 repeat-like"/>
    <property type="match status" value="1"/>
</dbReference>
<dbReference type="PROSITE" id="PS50082">
    <property type="entry name" value="WD_REPEATS_2"/>
    <property type="match status" value="1"/>
</dbReference>
<keyword evidence="1 5" id="KW-0853">WD repeat</keyword>
<dbReference type="Gene3D" id="2.130.10.10">
    <property type="entry name" value="YVTN repeat-like/Quinoprotein amine dehydrogenase"/>
    <property type="match status" value="1"/>
</dbReference>
<keyword evidence="4" id="KW-0072">Autophagy</keyword>